<dbReference type="EMBL" id="JABELX010000027">
    <property type="protein sequence ID" value="NNH75775.1"/>
    <property type="molecule type" value="Genomic_DNA"/>
</dbReference>
<dbReference type="InterPro" id="IPR029058">
    <property type="entry name" value="AB_hydrolase_fold"/>
</dbReference>
<evidence type="ECO:0000313" key="2">
    <source>
        <dbReference type="EMBL" id="NNH75775.1"/>
    </source>
</evidence>
<dbReference type="InterPro" id="IPR010427">
    <property type="entry name" value="DUF1023"/>
</dbReference>
<name>A0A849CG29_9NOCA</name>
<dbReference type="AlphaFoldDB" id="A0A849CG29"/>
<keyword evidence="3" id="KW-1185">Reference proteome</keyword>
<comment type="caution">
    <text evidence="2">The sequence shown here is derived from an EMBL/GenBank/DDBJ whole genome shotgun (WGS) entry which is preliminary data.</text>
</comment>
<proteinExistence type="predicted"/>
<reference evidence="2 3" key="1">
    <citation type="submission" date="2020-05" db="EMBL/GenBank/DDBJ databases">
        <title>MicrobeNet Type strains.</title>
        <authorList>
            <person name="Nicholson A.C."/>
        </authorList>
    </citation>
    <scope>NUCLEOTIDE SEQUENCE [LARGE SCALE GENOMIC DNA]</scope>
    <source>
        <strain evidence="2 3">JCM 3224</strain>
    </source>
</reference>
<dbReference type="SUPFAM" id="SSF53474">
    <property type="entry name" value="alpha/beta-Hydrolases"/>
    <property type="match status" value="1"/>
</dbReference>
<dbReference type="RefSeq" id="WP_067529048.1">
    <property type="nucleotide sequence ID" value="NZ_JABELX010000027.1"/>
</dbReference>
<dbReference type="Pfam" id="PF06259">
    <property type="entry name" value="Abhydrolase_8"/>
    <property type="match status" value="1"/>
</dbReference>
<protein>
    <recommendedName>
        <fullName evidence="1">DUF1023 domain-containing protein</fullName>
    </recommendedName>
</protein>
<sequence>MARATVSQVRGWDPTATAAASDALVAANRAFGAAMRQGSRHIDAALADWRGDAAAAAALRALDSQLMSNHLGATIVAIADAFADAVNLEEVCAAVRGIERDAAAKGCVIAEDGTVAAPEADTGNPALDVTLQAGFDTEAATLQARLIPLLDTAGDIDRTAGAQLVAATAALAALQTNPQGAPLDSRVRAILDGTAFLPADPRAMYELWESLTPADHDALFAYDPSIGNRDGIAGVAKDHYNRLYLEQLRTRASAELVGSGGPHDWSDTTDPPSTLAEWRRFNDVAAAERKVRTRLADYDEVADQLTRRGATRLLLGIDDQGRGVVALGNPDSARNIATFVPGASATLAGIGQGVDRATALLGAATRSDASARTAVITWYGYHAPPDLVAARRDDYADAAAPDLDRFQDGLRATHAGPPSHNTVVGHSYGSTVIGVAAGDGRSLAVDDVIFVGSPGVEADRVTDLRLDNVPAADNHRRIFATAAAADPIPLFGQLAHGISPVERAFGATVFESSSGAVLQRPPLPIVGYEPWAHGTYWDLDNPGLTTQGEIIAGRHPG</sequence>
<gene>
    <name evidence="2" type="ORF">HLB23_39000</name>
</gene>
<feature type="domain" description="DUF1023" evidence="1">
    <location>
        <begin position="319"/>
        <end position="489"/>
    </location>
</feature>
<dbReference type="Proteomes" id="UP000586827">
    <property type="component" value="Unassembled WGS sequence"/>
</dbReference>
<accession>A0A849CG29</accession>
<organism evidence="2 3">
    <name type="scientific">Nocardia uniformis</name>
    <dbReference type="NCBI Taxonomy" id="53432"/>
    <lineage>
        <taxon>Bacteria</taxon>
        <taxon>Bacillati</taxon>
        <taxon>Actinomycetota</taxon>
        <taxon>Actinomycetes</taxon>
        <taxon>Mycobacteriales</taxon>
        <taxon>Nocardiaceae</taxon>
        <taxon>Nocardia</taxon>
    </lineage>
</organism>
<evidence type="ECO:0000313" key="3">
    <source>
        <dbReference type="Proteomes" id="UP000586827"/>
    </source>
</evidence>
<evidence type="ECO:0000259" key="1">
    <source>
        <dbReference type="Pfam" id="PF06259"/>
    </source>
</evidence>